<evidence type="ECO:0000259" key="1">
    <source>
        <dbReference type="Pfam" id="PF00149"/>
    </source>
</evidence>
<dbReference type="GO" id="GO:0016791">
    <property type="term" value="F:phosphatase activity"/>
    <property type="evidence" value="ECO:0007669"/>
    <property type="project" value="TreeGrafter"/>
</dbReference>
<dbReference type="GO" id="GO:0008803">
    <property type="term" value="F:bis(5'-nucleosyl)-tetraphosphatase (symmetrical) activity"/>
    <property type="evidence" value="ECO:0007669"/>
    <property type="project" value="TreeGrafter"/>
</dbReference>
<proteinExistence type="predicted"/>
<dbReference type="Proteomes" id="UP000095347">
    <property type="component" value="Unassembled WGS sequence"/>
</dbReference>
<dbReference type="EMBL" id="MCGG01000032">
    <property type="protein sequence ID" value="OEJ66524.1"/>
    <property type="molecule type" value="Genomic_DNA"/>
</dbReference>
<evidence type="ECO:0000313" key="2">
    <source>
        <dbReference type="EMBL" id="OEJ66524.1"/>
    </source>
</evidence>
<dbReference type="PANTHER" id="PTHR42850">
    <property type="entry name" value="METALLOPHOSPHOESTERASE"/>
    <property type="match status" value="1"/>
</dbReference>
<dbReference type="GO" id="GO:0005737">
    <property type="term" value="C:cytoplasm"/>
    <property type="evidence" value="ECO:0007669"/>
    <property type="project" value="TreeGrafter"/>
</dbReference>
<dbReference type="InterPro" id="IPR029052">
    <property type="entry name" value="Metallo-depent_PP-like"/>
</dbReference>
<name>A0A1E5Q7D9_9PROT</name>
<dbReference type="InterPro" id="IPR004843">
    <property type="entry name" value="Calcineurin-like_PHP"/>
</dbReference>
<comment type="caution">
    <text evidence="2">The sequence shown here is derived from an EMBL/GenBank/DDBJ whole genome shotgun (WGS) entry which is preliminary data.</text>
</comment>
<dbReference type="SUPFAM" id="SSF56300">
    <property type="entry name" value="Metallo-dependent phosphatases"/>
    <property type="match status" value="1"/>
</dbReference>
<dbReference type="Gene3D" id="3.60.21.10">
    <property type="match status" value="1"/>
</dbReference>
<reference evidence="3" key="1">
    <citation type="submission" date="2016-07" db="EMBL/GenBank/DDBJ databases">
        <authorList>
            <person name="Florea S."/>
            <person name="Webb J.S."/>
            <person name="Jaromczyk J."/>
            <person name="Schardl C.L."/>
        </authorList>
    </citation>
    <scope>NUCLEOTIDE SEQUENCE [LARGE SCALE GENOMIC DNA]</scope>
    <source>
        <strain evidence="3">MV-1</strain>
    </source>
</reference>
<dbReference type="STRING" id="28181.BEN30_12105"/>
<keyword evidence="3" id="KW-1185">Reference proteome</keyword>
<protein>
    <recommendedName>
        <fullName evidence="1">Calcineurin-like phosphoesterase domain-containing protein</fullName>
    </recommendedName>
</protein>
<dbReference type="Pfam" id="PF00149">
    <property type="entry name" value="Metallophos"/>
    <property type="match status" value="1"/>
</dbReference>
<dbReference type="PANTHER" id="PTHR42850:SF4">
    <property type="entry name" value="ZINC-DEPENDENT ENDOPOLYPHOSPHATASE"/>
    <property type="match status" value="1"/>
</dbReference>
<dbReference type="GO" id="GO:0110154">
    <property type="term" value="P:RNA decapping"/>
    <property type="evidence" value="ECO:0007669"/>
    <property type="project" value="TreeGrafter"/>
</dbReference>
<evidence type="ECO:0000313" key="3">
    <source>
        <dbReference type="Proteomes" id="UP000095347"/>
    </source>
</evidence>
<dbReference type="CDD" id="cd00144">
    <property type="entry name" value="MPP_PPP_family"/>
    <property type="match status" value="1"/>
</dbReference>
<dbReference type="AlphaFoldDB" id="A0A1E5Q7D9"/>
<feature type="domain" description="Calcineurin-like phosphoesterase" evidence="1">
    <location>
        <begin position="21"/>
        <end position="215"/>
    </location>
</feature>
<dbReference type="OrthoDB" id="9807890at2"/>
<accession>A0A1E5Q7D9</accession>
<dbReference type="InterPro" id="IPR050126">
    <property type="entry name" value="Ap4A_hydrolase"/>
</dbReference>
<organism evidence="2 3">
    <name type="scientific">Magnetovibrio blakemorei</name>
    <dbReference type="NCBI Taxonomy" id="28181"/>
    <lineage>
        <taxon>Bacteria</taxon>
        <taxon>Pseudomonadati</taxon>
        <taxon>Pseudomonadota</taxon>
        <taxon>Alphaproteobacteria</taxon>
        <taxon>Rhodospirillales</taxon>
        <taxon>Magnetovibrionaceae</taxon>
        <taxon>Magnetovibrio</taxon>
    </lineage>
</organism>
<sequence length="251" mass="27549">MNSVSPSTAGVLRPSVPANTRVYAIGDVHGRADLLRRLLKTIAADAATTCHKCVLVTLGDYVDRGPDSAEVLELLSTLATHPVFSTFERHFLKGNHDHMMEQFLRGEDAGKLWLKSGGRDTLASYGVQDARVDDTPEEALQEQALSLIPTPHRRFLCALRLTHREGDYVFAHAGLRPGVPLAEQSADDVMWIRAPFLRSSASFGAIIVHGHTPSDVPHILKNRISVDTRAWVSGTLTALVLEGRQQRFLST</sequence>
<gene>
    <name evidence="2" type="ORF">BEN30_12105</name>
</gene>
<dbReference type="RefSeq" id="WP_069958339.1">
    <property type="nucleotide sequence ID" value="NZ_MCGG01000032.1"/>
</dbReference>